<proteinExistence type="predicted"/>
<gene>
    <name evidence="1" type="ORF">CORC01_12361</name>
</gene>
<dbReference type="OrthoDB" id="5242705at2759"/>
<evidence type="ECO:0000313" key="2">
    <source>
        <dbReference type="Proteomes" id="UP000176998"/>
    </source>
</evidence>
<dbReference type="AlphaFoldDB" id="A0A1G4ATE1"/>
<dbReference type="RefSeq" id="XP_022469535.1">
    <property type="nucleotide sequence ID" value="XM_022623982.1"/>
</dbReference>
<protein>
    <submittedName>
        <fullName evidence="1">Uncharacterized protein</fullName>
    </submittedName>
</protein>
<reference evidence="1 2" key="1">
    <citation type="submission" date="2016-09" db="EMBL/GenBank/DDBJ databases">
        <authorList>
            <person name="Capua I."/>
            <person name="De Benedictis P."/>
            <person name="Joannis T."/>
            <person name="Lombin L.H."/>
            <person name="Cattoli G."/>
        </authorList>
    </citation>
    <scope>NUCLEOTIDE SEQUENCE [LARGE SCALE GENOMIC DNA]</scope>
    <source>
        <strain evidence="1 2">IMI 309357</strain>
    </source>
</reference>
<comment type="caution">
    <text evidence="1">The sequence shown here is derived from an EMBL/GenBank/DDBJ whole genome shotgun (WGS) entry which is preliminary data.</text>
</comment>
<evidence type="ECO:0000313" key="1">
    <source>
        <dbReference type="EMBL" id="OHE92366.1"/>
    </source>
</evidence>
<dbReference type="Proteomes" id="UP000176998">
    <property type="component" value="Unassembled WGS sequence"/>
</dbReference>
<dbReference type="GeneID" id="34565492"/>
<organism evidence="1 2">
    <name type="scientific">Colletotrichum orchidophilum</name>
    <dbReference type="NCBI Taxonomy" id="1209926"/>
    <lineage>
        <taxon>Eukaryota</taxon>
        <taxon>Fungi</taxon>
        <taxon>Dikarya</taxon>
        <taxon>Ascomycota</taxon>
        <taxon>Pezizomycotina</taxon>
        <taxon>Sordariomycetes</taxon>
        <taxon>Hypocreomycetidae</taxon>
        <taxon>Glomerellales</taxon>
        <taxon>Glomerellaceae</taxon>
        <taxon>Colletotrichum</taxon>
    </lineage>
</organism>
<accession>A0A1G4ATE1</accession>
<keyword evidence="2" id="KW-1185">Reference proteome</keyword>
<name>A0A1G4ATE1_9PEZI</name>
<dbReference type="EMBL" id="MJBS01000150">
    <property type="protein sequence ID" value="OHE92366.1"/>
    <property type="molecule type" value="Genomic_DNA"/>
</dbReference>
<sequence>MGNAVASDSALTVPWSMQSALLSPSEKLSYIEFELPTMNMNISNFDDGSGQPVELTAQTTTQPGNTLSSQDSRVLIVSFATVKANTGTPGNKKQAGDATAFECALPLDRHKW</sequence>